<sequence>MTVRAKERHLSVRLLDAFASNSSRLRVDVHVVPEGRLRLCVKPGYPPHFRFHFNVDVNVIVNPALLPAPAPTILPSYVLGQVVAPLSSFAKRNAREDGCGGEDGRAGEDGRVGAGEG</sequence>
<gene>
    <name evidence="2" type="ORF">AAE3_LOCUS13103</name>
</gene>
<name>A0A8S0VUT8_CYCAE</name>
<organism evidence="2 3">
    <name type="scientific">Cyclocybe aegerita</name>
    <name type="common">Black poplar mushroom</name>
    <name type="synonym">Agrocybe aegerita</name>
    <dbReference type="NCBI Taxonomy" id="1973307"/>
    <lineage>
        <taxon>Eukaryota</taxon>
        <taxon>Fungi</taxon>
        <taxon>Dikarya</taxon>
        <taxon>Basidiomycota</taxon>
        <taxon>Agaricomycotina</taxon>
        <taxon>Agaricomycetes</taxon>
        <taxon>Agaricomycetidae</taxon>
        <taxon>Agaricales</taxon>
        <taxon>Agaricineae</taxon>
        <taxon>Bolbitiaceae</taxon>
        <taxon>Cyclocybe</taxon>
    </lineage>
</organism>
<accession>A0A8S0VUT8</accession>
<feature type="compositionally biased region" description="Basic and acidic residues" evidence="1">
    <location>
        <begin position="93"/>
        <end position="111"/>
    </location>
</feature>
<evidence type="ECO:0000256" key="1">
    <source>
        <dbReference type="SAM" id="MobiDB-lite"/>
    </source>
</evidence>
<evidence type="ECO:0000313" key="2">
    <source>
        <dbReference type="EMBL" id="CAA7270869.1"/>
    </source>
</evidence>
<protein>
    <submittedName>
        <fullName evidence="2">Uncharacterized protein</fullName>
    </submittedName>
</protein>
<proteinExistence type="predicted"/>
<reference evidence="2 3" key="1">
    <citation type="submission" date="2020-01" db="EMBL/GenBank/DDBJ databases">
        <authorList>
            <person name="Gupta K D."/>
        </authorList>
    </citation>
    <scope>NUCLEOTIDE SEQUENCE [LARGE SCALE GENOMIC DNA]</scope>
</reference>
<comment type="caution">
    <text evidence="2">The sequence shown here is derived from an EMBL/GenBank/DDBJ whole genome shotgun (WGS) entry which is preliminary data.</text>
</comment>
<feature type="region of interest" description="Disordered" evidence="1">
    <location>
        <begin position="93"/>
        <end position="117"/>
    </location>
</feature>
<dbReference type="EMBL" id="CACVBS010000099">
    <property type="protein sequence ID" value="CAA7270869.1"/>
    <property type="molecule type" value="Genomic_DNA"/>
</dbReference>
<dbReference type="AlphaFoldDB" id="A0A8S0VUT8"/>
<evidence type="ECO:0000313" key="3">
    <source>
        <dbReference type="Proteomes" id="UP000467700"/>
    </source>
</evidence>
<keyword evidence="3" id="KW-1185">Reference proteome</keyword>
<dbReference type="Proteomes" id="UP000467700">
    <property type="component" value="Unassembled WGS sequence"/>
</dbReference>